<keyword evidence="7" id="KW-0143">Chaperone</keyword>
<evidence type="ECO:0000256" key="7">
    <source>
        <dbReference type="ARBA" id="ARBA00023186"/>
    </source>
</evidence>
<comment type="caution">
    <text evidence="11">The sequence shown here is derived from an EMBL/GenBank/DDBJ whole genome shotgun (WGS) entry which is preliminary data.</text>
</comment>
<dbReference type="GO" id="GO:0005524">
    <property type="term" value="F:ATP binding"/>
    <property type="evidence" value="ECO:0007669"/>
    <property type="project" value="UniProtKB-KW"/>
</dbReference>
<evidence type="ECO:0000256" key="9">
    <source>
        <dbReference type="ARBA" id="ARBA00058723"/>
    </source>
</evidence>
<gene>
    <name evidence="11" type="ORF">AFUS01_LOCUS33323</name>
</gene>
<dbReference type="EMBL" id="CAJVCH010528345">
    <property type="protein sequence ID" value="CAG7823087.1"/>
    <property type="molecule type" value="Genomic_DNA"/>
</dbReference>
<comment type="subcellular location">
    <subcellularLocation>
        <location evidence="1">Cytoplasm</location>
    </subcellularLocation>
</comment>
<dbReference type="GO" id="GO:0016887">
    <property type="term" value="F:ATP hydrolysis activity"/>
    <property type="evidence" value="ECO:0007669"/>
    <property type="project" value="InterPro"/>
</dbReference>
<dbReference type="InterPro" id="IPR017998">
    <property type="entry name" value="Chaperone_TCP-1"/>
</dbReference>
<dbReference type="Pfam" id="PF00118">
    <property type="entry name" value="Cpn60_TCP1"/>
    <property type="match status" value="1"/>
</dbReference>
<dbReference type="FunFam" id="3.50.7.10:FF:000008">
    <property type="entry name" value="T-complex protein 1 subunit theta"/>
    <property type="match status" value="1"/>
</dbReference>
<evidence type="ECO:0000256" key="1">
    <source>
        <dbReference type="ARBA" id="ARBA00004496"/>
    </source>
</evidence>
<sequence length="546" mass="59417">MAMHVPKAPGFASMLKEGTRHFAGLEEAVNRNIKACKEFADSLRTAYGPTGMNKMVINHLEKLFVTNDAATIIQELDVEHPAAKIIVLASQMQEQEIGDGTNFVILFCGALLEAADELLKMGLAPTEIISGYELALEKALEVLPTLVIDEVKDNRNETEVLKAVRPAIMSKQLGHEDVVAKLVTQACISILPETKTQFNVDNVRVCKILGSTLLQSQVVQGLVFKRSVESSIIKMSNAKVAVFTCPLDVTQTETKGTVLIKTAKELMDFSQGEEALLENQIKAIADTGANVVVSGGKIGDLAMHFLNKYNVMAVRLMSKFDLRRVCKATNASAYPKIEQPKVEDLGFADEVYVDEVGDTPVIVFRIGEKESRISTIVLRGATDNFLDDIERAVNDGVNTFKALSKDGRLIPGAGAVEVELARQITSFGETLPGLEQYSVKKFATALESFISIFADNSGRKSKEILAKLYAAHQGGKVNTGFNIADESDGLCDAKEDEIFDLFINKSWAIQYATNAANTILQVDQIIMAKRAGGPKARPAQGPDEDD</sequence>
<dbReference type="NCBIfam" id="TIGR02346">
    <property type="entry name" value="chap_CCT_theta"/>
    <property type="match status" value="1"/>
</dbReference>
<dbReference type="PROSITE" id="PS00750">
    <property type="entry name" value="TCP1_1"/>
    <property type="match status" value="1"/>
</dbReference>
<dbReference type="GO" id="GO:0051082">
    <property type="term" value="F:unfolded protein binding"/>
    <property type="evidence" value="ECO:0007669"/>
    <property type="project" value="InterPro"/>
</dbReference>
<comment type="subunit">
    <text evidence="10">Heterooligomeric complex.</text>
</comment>
<keyword evidence="4" id="KW-0963">Cytoplasm</keyword>
<evidence type="ECO:0000256" key="6">
    <source>
        <dbReference type="ARBA" id="ARBA00022840"/>
    </source>
</evidence>
<dbReference type="InterPro" id="IPR002194">
    <property type="entry name" value="Chaperonin_TCP-1_CS"/>
</dbReference>
<dbReference type="GO" id="GO:0005737">
    <property type="term" value="C:cytoplasm"/>
    <property type="evidence" value="ECO:0007669"/>
    <property type="project" value="UniProtKB-SubCell"/>
</dbReference>
<dbReference type="CDD" id="cd03341">
    <property type="entry name" value="TCP1_theta"/>
    <property type="match status" value="1"/>
</dbReference>
<dbReference type="OrthoDB" id="1748577at2759"/>
<reference evidence="11" key="1">
    <citation type="submission" date="2021-06" db="EMBL/GenBank/DDBJ databases">
        <authorList>
            <person name="Hodson N. C."/>
            <person name="Mongue J. A."/>
            <person name="Jaron S. K."/>
        </authorList>
    </citation>
    <scope>NUCLEOTIDE SEQUENCE</scope>
</reference>
<name>A0A8J2KZS8_9HEXA</name>
<dbReference type="AlphaFoldDB" id="A0A8J2KZS8"/>
<dbReference type="InterPro" id="IPR012721">
    <property type="entry name" value="Chap_CCT_theta"/>
</dbReference>
<evidence type="ECO:0000313" key="11">
    <source>
        <dbReference type="EMBL" id="CAG7823087.1"/>
    </source>
</evidence>
<proteinExistence type="inferred from homology"/>
<dbReference type="InterPro" id="IPR002423">
    <property type="entry name" value="Cpn60/GroEL/TCP-1"/>
</dbReference>
<dbReference type="GO" id="GO:0140662">
    <property type="term" value="F:ATP-dependent protein folding chaperone"/>
    <property type="evidence" value="ECO:0007669"/>
    <property type="project" value="InterPro"/>
</dbReference>
<accession>A0A8J2KZS8</accession>
<dbReference type="PANTHER" id="PTHR11353">
    <property type="entry name" value="CHAPERONIN"/>
    <property type="match status" value="1"/>
</dbReference>
<protein>
    <recommendedName>
        <fullName evidence="3">T-complex protein 1 subunit theta</fullName>
    </recommendedName>
    <alternativeName>
        <fullName evidence="8">CCT-theta</fullName>
    </alternativeName>
</protein>
<keyword evidence="12" id="KW-1185">Reference proteome</keyword>
<dbReference type="PROSITE" id="PS00995">
    <property type="entry name" value="TCP1_3"/>
    <property type="match status" value="1"/>
</dbReference>
<comment type="similarity">
    <text evidence="2">Belongs to the TCP-1 chaperonin family.</text>
</comment>
<keyword evidence="6" id="KW-0067">ATP-binding</keyword>
<dbReference type="Proteomes" id="UP000708208">
    <property type="component" value="Unassembled WGS sequence"/>
</dbReference>
<keyword evidence="5" id="KW-0547">Nucleotide-binding</keyword>
<evidence type="ECO:0000313" key="12">
    <source>
        <dbReference type="Proteomes" id="UP000708208"/>
    </source>
</evidence>
<evidence type="ECO:0000256" key="3">
    <source>
        <dbReference type="ARBA" id="ARBA00016981"/>
    </source>
</evidence>
<evidence type="ECO:0000256" key="4">
    <source>
        <dbReference type="ARBA" id="ARBA00022490"/>
    </source>
</evidence>
<evidence type="ECO:0000256" key="2">
    <source>
        <dbReference type="ARBA" id="ARBA00008020"/>
    </source>
</evidence>
<dbReference type="PROSITE" id="PS00751">
    <property type="entry name" value="TCP1_2"/>
    <property type="match status" value="1"/>
</dbReference>
<evidence type="ECO:0000256" key="5">
    <source>
        <dbReference type="ARBA" id="ARBA00022741"/>
    </source>
</evidence>
<organism evidence="11 12">
    <name type="scientific">Allacma fusca</name>
    <dbReference type="NCBI Taxonomy" id="39272"/>
    <lineage>
        <taxon>Eukaryota</taxon>
        <taxon>Metazoa</taxon>
        <taxon>Ecdysozoa</taxon>
        <taxon>Arthropoda</taxon>
        <taxon>Hexapoda</taxon>
        <taxon>Collembola</taxon>
        <taxon>Symphypleona</taxon>
        <taxon>Sminthuridae</taxon>
        <taxon>Allacma</taxon>
    </lineage>
</organism>
<evidence type="ECO:0000256" key="10">
    <source>
        <dbReference type="ARBA" id="ARBA00064252"/>
    </source>
</evidence>
<comment type="function">
    <text evidence="9">Molecular chaperone; assists the folding of proteins upon ATP hydrolysis. Known to play a role, in vitro, in the folding of actin and tubulin. Required for correct subcellular localization of pgl-1.</text>
</comment>
<evidence type="ECO:0000256" key="8">
    <source>
        <dbReference type="ARBA" id="ARBA00029602"/>
    </source>
</evidence>